<reference evidence="3" key="1">
    <citation type="submission" date="2023-10" db="EMBL/GenBank/DDBJ databases">
        <authorList>
            <person name="Chen Y."/>
            <person name="Shah S."/>
            <person name="Dougan E. K."/>
            <person name="Thang M."/>
            <person name="Chan C."/>
        </authorList>
    </citation>
    <scope>NUCLEOTIDE SEQUENCE [LARGE SCALE GENOMIC DNA]</scope>
</reference>
<evidence type="ECO:0000313" key="4">
    <source>
        <dbReference type="Proteomes" id="UP001189429"/>
    </source>
</evidence>
<feature type="compositionally biased region" description="Basic residues" evidence="2">
    <location>
        <begin position="758"/>
        <end position="769"/>
    </location>
</feature>
<sequence>MAGDPPVGNADFPDSREAAHGMVSEALAAAPHFSQSLEPSARAAQGPPQVEAWATSAAMRTSQVAVPAAAVRRARADRRALARFRSAVDAVDAALTEVELERGAETGESAGELAERILPLLAELERRKAALCSARSRLANCVREAASAGPPAAAADLFAPAAVPAAPAEVDSAAEAEARVGTVPHSEAETAPQGGGRAVLSSADAAHQGERQRPRLMALDGPGAELPPAAPTPSGSTAAADSGRGLSSAPPLARISFVQGSRFTPADEGRRTRSLVAFELWLGEHTGIVPDALYRSGILAGSFLATFGVWLHDAGLPQYILVHAVLGVQAAKVKRFATKVIDTNSERQIDEALWRKNVLDLHQVMFVARNLYLTLESNNEATLRVAVEIVTCIKHRRVIFWDDMWHSEDDQKRDHFKEMVADKLRQVIQGVRGADGAGAAGGKGGDQAGKGDDVEKMKAKIKDTAGDRQGGGREAAAAGGDGGPAGGGRGAPPRRRRPSPRRGRARGSGAGAAGRTRARSASWRREARGQRGCAAGELKKQMQALMRDQAAAGDSAAAGTTRLQEDPLGGSGLRGRASQSWRRTRAGGCPEQAHGGPDRGEVRGALPEIDMAAATKPLAQKLAAEKLRYEKELEALRAKARADATAALAGAEEAEALTAGLRAQLEEAQSRADDAEAKLQDPDALQRLEEARSAQLLSGACGDEAAEALRRASLAAAAEVKALQQELRAKTAETDQARAKLEKKSKQLAEKMEDRGKTSRAWRWRGRRC</sequence>
<name>A0ABN9T3V3_9DINO</name>
<evidence type="ECO:0000313" key="3">
    <source>
        <dbReference type="EMBL" id="CAK0839612.1"/>
    </source>
</evidence>
<feature type="region of interest" description="Disordered" evidence="2">
    <location>
        <begin position="546"/>
        <end position="600"/>
    </location>
</feature>
<organism evidence="3 4">
    <name type="scientific">Prorocentrum cordatum</name>
    <dbReference type="NCBI Taxonomy" id="2364126"/>
    <lineage>
        <taxon>Eukaryota</taxon>
        <taxon>Sar</taxon>
        <taxon>Alveolata</taxon>
        <taxon>Dinophyceae</taxon>
        <taxon>Prorocentrales</taxon>
        <taxon>Prorocentraceae</taxon>
        <taxon>Prorocentrum</taxon>
    </lineage>
</organism>
<gene>
    <name evidence="3" type="ORF">PCOR1329_LOCUS35261</name>
</gene>
<feature type="compositionally biased region" description="Basic and acidic residues" evidence="2">
    <location>
        <begin position="729"/>
        <end position="757"/>
    </location>
</feature>
<dbReference type="EMBL" id="CAUYUJ010014308">
    <property type="protein sequence ID" value="CAK0839612.1"/>
    <property type="molecule type" value="Genomic_DNA"/>
</dbReference>
<feature type="region of interest" description="Disordered" evidence="2">
    <location>
        <begin position="173"/>
        <end position="247"/>
    </location>
</feature>
<keyword evidence="1" id="KW-0175">Coiled coil</keyword>
<evidence type="ECO:0000256" key="1">
    <source>
        <dbReference type="SAM" id="Coils"/>
    </source>
</evidence>
<evidence type="ECO:0000256" key="2">
    <source>
        <dbReference type="SAM" id="MobiDB-lite"/>
    </source>
</evidence>
<feature type="compositionally biased region" description="Low complexity" evidence="2">
    <location>
        <begin position="550"/>
        <end position="559"/>
    </location>
</feature>
<comment type="caution">
    <text evidence="3">The sequence shown here is derived from an EMBL/GenBank/DDBJ whole genome shotgun (WGS) entry which is preliminary data.</text>
</comment>
<feature type="compositionally biased region" description="Gly residues" evidence="2">
    <location>
        <begin position="468"/>
        <end position="490"/>
    </location>
</feature>
<feature type="region of interest" description="Disordered" evidence="2">
    <location>
        <begin position="1"/>
        <end position="48"/>
    </location>
</feature>
<feature type="compositionally biased region" description="Gly residues" evidence="2">
    <location>
        <begin position="434"/>
        <end position="448"/>
    </location>
</feature>
<accession>A0ABN9T3V3</accession>
<feature type="compositionally biased region" description="Basic and acidic residues" evidence="2">
    <location>
        <begin position="449"/>
        <end position="466"/>
    </location>
</feature>
<feature type="region of interest" description="Disordered" evidence="2">
    <location>
        <begin position="729"/>
        <end position="769"/>
    </location>
</feature>
<keyword evidence="4" id="KW-1185">Reference proteome</keyword>
<feature type="compositionally biased region" description="Basic residues" evidence="2">
    <location>
        <begin position="492"/>
        <end position="505"/>
    </location>
</feature>
<dbReference type="Proteomes" id="UP001189429">
    <property type="component" value="Unassembled WGS sequence"/>
</dbReference>
<proteinExistence type="predicted"/>
<feature type="coiled-coil region" evidence="1">
    <location>
        <begin position="619"/>
        <end position="678"/>
    </location>
</feature>
<protein>
    <recommendedName>
        <fullName evidence="5">Centrosomal protein of 44 kDa</fullName>
    </recommendedName>
</protein>
<feature type="region of interest" description="Disordered" evidence="2">
    <location>
        <begin position="434"/>
        <end position="534"/>
    </location>
</feature>
<evidence type="ECO:0008006" key="5">
    <source>
        <dbReference type="Google" id="ProtNLM"/>
    </source>
</evidence>